<organism evidence="5 6">
    <name type="scientific">Rhodovulum sulfidophilum</name>
    <name type="common">Rhodobacter sulfidophilus</name>
    <dbReference type="NCBI Taxonomy" id="35806"/>
    <lineage>
        <taxon>Bacteria</taxon>
        <taxon>Pseudomonadati</taxon>
        <taxon>Pseudomonadota</taxon>
        <taxon>Alphaproteobacteria</taxon>
        <taxon>Rhodobacterales</taxon>
        <taxon>Paracoccaceae</taxon>
        <taxon>Rhodovulum</taxon>
    </lineage>
</organism>
<protein>
    <recommendedName>
        <fullName evidence="7">Outer membrane chaperone Skp</fullName>
    </recommendedName>
</protein>
<evidence type="ECO:0000256" key="4">
    <source>
        <dbReference type="SAM" id="SignalP"/>
    </source>
</evidence>
<proteinExistence type="inferred from homology"/>
<dbReference type="SMART" id="SM00935">
    <property type="entry name" value="OmpH"/>
    <property type="match status" value="1"/>
</dbReference>
<accession>A0A2W5N7H4</accession>
<dbReference type="GO" id="GO:0051082">
    <property type="term" value="F:unfolded protein binding"/>
    <property type="evidence" value="ECO:0007669"/>
    <property type="project" value="InterPro"/>
</dbReference>
<evidence type="ECO:0000256" key="2">
    <source>
        <dbReference type="ARBA" id="ARBA00022729"/>
    </source>
</evidence>
<reference evidence="5 6" key="1">
    <citation type="submission" date="2017-08" db="EMBL/GenBank/DDBJ databases">
        <title>Infants hospitalized years apart are colonized by the same room-sourced microbial strains.</title>
        <authorList>
            <person name="Brooks B."/>
            <person name="Olm M.R."/>
            <person name="Firek B.A."/>
            <person name="Baker R."/>
            <person name="Thomas B.C."/>
            <person name="Morowitz M.J."/>
            <person name="Banfield J.F."/>
        </authorList>
    </citation>
    <scope>NUCLEOTIDE SEQUENCE [LARGE SCALE GENOMIC DNA]</scope>
    <source>
        <strain evidence="5">S2_005_002_R2_34</strain>
    </source>
</reference>
<feature type="region of interest" description="Disordered" evidence="3">
    <location>
        <begin position="172"/>
        <end position="216"/>
    </location>
</feature>
<dbReference type="SUPFAM" id="SSF111384">
    <property type="entry name" value="OmpH-like"/>
    <property type="match status" value="1"/>
</dbReference>
<dbReference type="Proteomes" id="UP000249185">
    <property type="component" value="Unassembled WGS sequence"/>
</dbReference>
<dbReference type="Gene3D" id="3.30.910.20">
    <property type="entry name" value="Skp domain"/>
    <property type="match status" value="1"/>
</dbReference>
<dbReference type="InterPro" id="IPR024930">
    <property type="entry name" value="Skp_dom_sf"/>
</dbReference>
<evidence type="ECO:0008006" key="7">
    <source>
        <dbReference type="Google" id="ProtNLM"/>
    </source>
</evidence>
<sequence length="216" mass="23122">MRGVARSGLIALALLLAPFGLAAQERPPSPFLFINQERILTGSRTGQALLAEEEKARDALRADARAIDSAFEQEERALNDQRATMSPTAFREKADDFDARVVRARQDQDDRSNALAQELDRKRRQFYAGVAPILVTLMDRYGAHAIFDENSVLLADDTLNITEAVIAEIDASAPPGLPVPPAEQGDSPGSAPASPEPDAATPEGTGATPGSTTEEN</sequence>
<dbReference type="Pfam" id="PF03938">
    <property type="entry name" value="OmpH"/>
    <property type="match status" value="1"/>
</dbReference>
<name>A0A2W5N7H4_RHOSU</name>
<evidence type="ECO:0000313" key="6">
    <source>
        <dbReference type="Proteomes" id="UP000249185"/>
    </source>
</evidence>
<dbReference type="InterPro" id="IPR005632">
    <property type="entry name" value="Chaperone_Skp"/>
</dbReference>
<dbReference type="EMBL" id="QFPW01000007">
    <property type="protein sequence ID" value="PZQ49402.1"/>
    <property type="molecule type" value="Genomic_DNA"/>
</dbReference>
<evidence type="ECO:0000256" key="1">
    <source>
        <dbReference type="ARBA" id="ARBA00009091"/>
    </source>
</evidence>
<evidence type="ECO:0000313" key="5">
    <source>
        <dbReference type="EMBL" id="PZQ49402.1"/>
    </source>
</evidence>
<dbReference type="PANTHER" id="PTHR35089">
    <property type="entry name" value="CHAPERONE PROTEIN SKP"/>
    <property type="match status" value="1"/>
</dbReference>
<comment type="caution">
    <text evidence="5">The sequence shown here is derived from an EMBL/GenBank/DDBJ whole genome shotgun (WGS) entry which is preliminary data.</text>
</comment>
<dbReference type="GO" id="GO:0050821">
    <property type="term" value="P:protein stabilization"/>
    <property type="evidence" value="ECO:0007669"/>
    <property type="project" value="TreeGrafter"/>
</dbReference>
<dbReference type="AlphaFoldDB" id="A0A2W5N7H4"/>
<evidence type="ECO:0000256" key="3">
    <source>
        <dbReference type="SAM" id="MobiDB-lite"/>
    </source>
</evidence>
<gene>
    <name evidence="5" type="ORF">DI556_11060</name>
</gene>
<keyword evidence="2 4" id="KW-0732">Signal</keyword>
<feature type="signal peptide" evidence="4">
    <location>
        <begin position="1"/>
        <end position="22"/>
    </location>
</feature>
<comment type="similarity">
    <text evidence="1">Belongs to the Skp family.</text>
</comment>
<feature type="chain" id="PRO_5015969988" description="Outer membrane chaperone Skp" evidence="4">
    <location>
        <begin position="23"/>
        <end position="216"/>
    </location>
</feature>
<dbReference type="PANTHER" id="PTHR35089:SF1">
    <property type="entry name" value="CHAPERONE PROTEIN SKP"/>
    <property type="match status" value="1"/>
</dbReference>
<dbReference type="GO" id="GO:0005829">
    <property type="term" value="C:cytosol"/>
    <property type="evidence" value="ECO:0007669"/>
    <property type="project" value="TreeGrafter"/>
</dbReference>